<sequence>MSLSSSMKIKKTNDLEILTVVIRLKLIFLGQPVMYLAKNLSKFFRAKYASLLNPIKEIDCNNPFF</sequence>
<gene>
    <name evidence="2" type="ORF">SAMN05443429_108134</name>
</gene>
<reference evidence="2 3" key="1">
    <citation type="submission" date="2016-11" db="EMBL/GenBank/DDBJ databases">
        <authorList>
            <person name="Jaros S."/>
            <person name="Januszkiewicz K."/>
            <person name="Wedrychowicz H."/>
        </authorList>
    </citation>
    <scope>NUCLEOTIDE SEQUENCE [LARGE SCALE GENOMIC DNA]</scope>
    <source>
        <strain evidence="2 3">DSM 25479</strain>
    </source>
</reference>
<keyword evidence="1" id="KW-0812">Transmembrane</keyword>
<dbReference type="STRING" id="1118202.SAMN05443429_108134"/>
<accession>A0A1M6GBZ7</accession>
<proteinExistence type="predicted"/>
<dbReference type="Proteomes" id="UP000184335">
    <property type="component" value="Unassembled WGS sequence"/>
</dbReference>
<evidence type="ECO:0000313" key="2">
    <source>
        <dbReference type="EMBL" id="SHJ07439.1"/>
    </source>
</evidence>
<name>A0A1M6GBZ7_9FLAO</name>
<dbReference type="EMBL" id="FQYI01000008">
    <property type="protein sequence ID" value="SHJ07439.1"/>
    <property type="molecule type" value="Genomic_DNA"/>
</dbReference>
<keyword evidence="1" id="KW-0472">Membrane</keyword>
<feature type="transmembrane region" description="Helical" evidence="1">
    <location>
        <begin position="20"/>
        <end position="37"/>
    </location>
</feature>
<evidence type="ECO:0000256" key="1">
    <source>
        <dbReference type="SAM" id="Phobius"/>
    </source>
</evidence>
<dbReference type="AlphaFoldDB" id="A0A1M6GBZ7"/>
<protein>
    <submittedName>
        <fullName evidence="2">Uncharacterized protein</fullName>
    </submittedName>
</protein>
<evidence type="ECO:0000313" key="3">
    <source>
        <dbReference type="Proteomes" id="UP000184335"/>
    </source>
</evidence>
<organism evidence="2 3">
    <name type="scientific">Cruoricaptor ignavus</name>
    <dbReference type="NCBI Taxonomy" id="1118202"/>
    <lineage>
        <taxon>Bacteria</taxon>
        <taxon>Pseudomonadati</taxon>
        <taxon>Bacteroidota</taxon>
        <taxon>Flavobacteriia</taxon>
        <taxon>Flavobacteriales</taxon>
        <taxon>Weeksellaceae</taxon>
        <taxon>Cruoricaptor</taxon>
    </lineage>
</organism>
<keyword evidence="1" id="KW-1133">Transmembrane helix</keyword>
<keyword evidence="3" id="KW-1185">Reference proteome</keyword>